<dbReference type="SMART" id="SM00368">
    <property type="entry name" value="LRR_RI"/>
    <property type="match status" value="3"/>
</dbReference>
<dbReference type="Gene3D" id="3.80.10.10">
    <property type="entry name" value="Ribonuclease Inhibitor"/>
    <property type="match status" value="2"/>
</dbReference>
<keyword evidence="2" id="KW-0963">Cytoplasm</keyword>
<dbReference type="Pfam" id="PF13516">
    <property type="entry name" value="LRR_6"/>
    <property type="match status" value="2"/>
</dbReference>
<reference evidence="5" key="1">
    <citation type="submission" date="2014-11" db="EMBL/GenBank/DDBJ databases">
        <authorList>
            <person name="Otto D Thomas"/>
            <person name="Naeem Raeece"/>
        </authorList>
    </citation>
    <scope>NUCLEOTIDE SEQUENCE</scope>
</reference>
<comment type="subcellular location">
    <subcellularLocation>
        <location evidence="1">Cytoplasm</location>
        <location evidence="1">Cytoskeleton</location>
    </subcellularLocation>
</comment>
<evidence type="ECO:0000256" key="2">
    <source>
        <dbReference type="ARBA" id="ARBA00022490"/>
    </source>
</evidence>
<dbReference type="PANTHER" id="PTHR24107:SF2">
    <property type="entry name" value="NLR FAMILY CARD DOMAIN CONTAINING 3"/>
    <property type="match status" value="1"/>
</dbReference>
<evidence type="ECO:0000256" key="3">
    <source>
        <dbReference type="ARBA" id="ARBA00023212"/>
    </source>
</evidence>
<name>A0A0G4F2E3_9ALVE</name>
<dbReference type="SUPFAM" id="SSF52047">
    <property type="entry name" value="RNI-like"/>
    <property type="match status" value="1"/>
</dbReference>
<dbReference type="InterPro" id="IPR052410">
    <property type="entry name" value="DRC5"/>
</dbReference>
<protein>
    <submittedName>
        <fullName evidence="5">Uncharacterized protein</fullName>
    </submittedName>
</protein>
<evidence type="ECO:0000313" key="5">
    <source>
        <dbReference type="EMBL" id="CEM05713.1"/>
    </source>
</evidence>
<accession>A0A0G4F2E3</accession>
<dbReference type="EMBL" id="CDMZ01000062">
    <property type="protein sequence ID" value="CEM05713.1"/>
    <property type="molecule type" value="Genomic_DNA"/>
</dbReference>
<evidence type="ECO:0000256" key="4">
    <source>
        <dbReference type="SAM" id="MobiDB-lite"/>
    </source>
</evidence>
<dbReference type="InterPro" id="IPR001611">
    <property type="entry name" value="Leu-rich_rpt"/>
</dbReference>
<gene>
    <name evidence="5" type="ORF">Cvel_14708</name>
</gene>
<dbReference type="PhylomeDB" id="A0A0G4F2E3"/>
<proteinExistence type="predicted"/>
<evidence type="ECO:0000256" key="1">
    <source>
        <dbReference type="ARBA" id="ARBA00004245"/>
    </source>
</evidence>
<feature type="region of interest" description="Disordered" evidence="4">
    <location>
        <begin position="1"/>
        <end position="23"/>
    </location>
</feature>
<dbReference type="AlphaFoldDB" id="A0A0G4F2E3"/>
<dbReference type="PANTHER" id="PTHR24107">
    <property type="entry name" value="YNEIN REGULATORY COMPLEX SUBUNIT 5"/>
    <property type="match status" value="1"/>
</dbReference>
<keyword evidence="3" id="KW-0206">Cytoskeleton</keyword>
<dbReference type="GO" id="GO:0005856">
    <property type="term" value="C:cytoskeleton"/>
    <property type="evidence" value="ECO:0007669"/>
    <property type="project" value="UniProtKB-SubCell"/>
</dbReference>
<dbReference type="VEuPathDB" id="CryptoDB:Cvel_14708"/>
<organism evidence="5">
    <name type="scientific">Chromera velia CCMP2878</name>
    <dbReference type="NCBI Taxonomy" id="1169474"/>
    <lineage>
        <taxon>Eukaryota</taxon>
        <taxon>Sar</taxon>
        <taxon>Alveolata</taxon>
        <taxon>Colpodellida</taxon>
        <taxon>Chromeraceae</taxon>
        <taxon>Chromera</taxon>
    </lineage>
</organism>
<dbReference type="InterPro" id="IPR032675">
    <property type="entry name" value="LRR_dom_sf"/>
</dbReference>
<sequence>MHAAICGEGEGEAVQDPTQAHENEEILQENETGAPEICILLENETGAPEICILLKDSRPSSEAVSSFLRRRDTFGIAWLICVFIRKRKVRLPFQRLDFSGSTLSAGKAFLLLLHSLPLSMEELCLDTNFGETGLKELSKAAEAGRLSNLLHLSLDRIGNTDMDGDGMRSFGAALSSCDSVRPLKLQTLSLVGLRIGSGNGLSLILRRDVVPSLRELKVSFCKPAQVCMVEVVAAISRGDLVGLESLDLDGLDVLPLECSMLAGVLRRCLLPSLTRLNLDNWAVPKECLGSLLRAFAEKQERPPLEEVFLGVSGASVSHAAVLGSGEFSFVKHLSVSLVVMQEALAFLSALIEAAEGCVLERVDLQLWDVGGEGEVVVALAKALEKGKLGKVLRHLSIRNVAMDSTLQDAQKLPLFTSILKLETPMSSLQSLSLNSLDLDDSDLWWVGGIIRRGQMPNLRRMDLSENEFGPEGLKVLMEGVCALEGAVRNLESLALSCTQAGRQKSGIEAMGGAFCLGKLPSLRALYLGNCLMADATATCLVEALQPLRLPLFRTLDVQCNPMSPDGVDAFFEKIQRGSLVGLETLRIKNAQTDADRLGKTVAKAQREGKLPSLRIQGGLPA</sequence>